<dbReference type="EMBL" id="MU277192">
    <property type="protein sequence ID" value="KAI0066587.1"/>
    <property type="molecule type" value="Genomic_DNA"/>
</dbReference>
<reference evidence="1" key="2">
    <citation type="journal article" date="2022" name="New Phytol.">
        <title>Evolutionary transition to the ectomycorrhizal habit in the genomes of a hyperdiverse lineage of mushroom-forming fungi.</title>
        <authorList>
            <person name="Looney B."/>
            <person name="Miyauchi S."/>
            <person name="Morin E."/>
            <person name="Drula E."/>
            <person name="Courty P.E."/>
            <person name="Kohler A."/>
            <person name="Kuo A."/>
            <person name="LaButti K."/>
            <person name="Pangilinan J."/>
            <person name="Lipzen A."/>
            <person name="Riley R."/>
            <person name="Andreopoulos W."/>
            <person name="He G."/>
            <person name="Johnson J."/>
            <person name="Nolan M."/>
            <person name="Tritt A."/>
            <person name="Barry K.W."/>
            <person name="Grigoriev I.V."/>
            <person name="Nagy L.G."/>
            <person name="Hibbett D."/>
            <person name="Henrissat B."/>
            <person name="Matheny P.B."/>
            <person name="Labbe J."/>
            <person name="Martin F.M."/>
        </authorList>
    </citation>
    <scope>NUCLEOTIDE SEQUENCE</scope>
    <source>
        <strain evidence="1">HHB10654</strain>
    </source>
</reference>
<proteinExistence type="predicted"/>
<accession>A0ACB8TDS8</accession>
<reference evidence="1" key="1">
    <citation type="submission" date="2021-03" db="EMBL/GenBank/DDBJ databases">
        <authorList>
            <consortium name="DOE Joint Genome Institute"/>
            <person name="Ahrendt S."/>
            <person name="Looney B.P."/>
            <person name="Miyauchi S."/>
            <person name="Morin E."/>
            <person name="Drula E."/>
            <person name="Courty P.E."/>
            <person name="Chicoki N."/>
            <person name="Fauchery L."/>
            <person name="Kohler A."/>
            <person name="Kuo A."/>
            <person name="Labutti K."/>
            <person name="Pangilinan J."/>
            <person name="Lipzen A."/>
            <person name="Riley R."/>
            <person name="Andreopoulos W."/>
            <person name="He G."/>
            <person name="Johnson J."/>
            <person name="Barry K.W."/>
            <person name="Grigoriev I.V."/>
            <person name="Nagy L."/>
            <person name="Hibbett D."/>
            <person name="Henrissat B."/>
            <person name="Matheny P.B."/>
            <person name="Labbe J."/>
            <person name="Martin F."/>
        </authorList>
    </citation>
    <scope>NUCLEOTIDE SEQUENCE</scope>
    <source>
        <strain evidence="1">HHB10654</strain>
    </source>
</reference>
<organism evidence="1 2">
    <name type="scientific">Artomyces pyxidatus</name>
    <dbReference type="NCBI Taxonomy" id="48021"/>
    <lineage>
        <taxon>Eukaryota</taxon>
        <taxon>Fungi</taxon>
        <taxon>Dikarya</taxon>
        <taxon>Basidiomycota</taxon>
        <taxon>Agaricomycotina</taxon>
        <taxon>Agaricomycetes</taxon>
        <taxon>Russulales</taxon>
        <taxon>Auriscalpiaceae</taxon>
        <taxon>Artomyces</taxon>
    </lineage>
</organism>
<dbReference type="Proteomes" id="UP000814140">
    <property type="component" value="Unassembled WGS sequence"/>
</dbReference>
<sequence>MDPQVVLITQPTTAVVGGNDAVWLRHPLSVPAYIAVGSAVVLTTRALLSTAPLRKLRARVLGAEDNQEEQLVVSATRAQGFARVKTHIRDSGGFIIFFFRLARLLSVLGLVALSVATFLQDSKSRDFQEFSGVGRYRTRRLRLDIALCLTYAYASFLAVLSLTVSRKDCAVLTRHLNVLLLSSFGVYAYRDLWPLATFTLSPVDLSEGVLLWAKIGLLAFASIFVPLTIPRQYIPYNPKELVAEPNPEQTASILSLVLYTFVNPVISLANRIPHLSIEQLPPLADYDFVKNLVASSFKHIDTFSGAPKRHIFWGLISIFRRDYLVLAVLVVLKVASAFLAPVGINGLLKYLETHGEGDVVRPWVWISMLLLSPLISSLAMQRYLFITSRILARAEGFLTQLLFEHALRIRIKAETTESDPAPDTASEVTVTPDGASAGQGSSTMAGDVSPDADQSQSEQAAEGKGKQKAKTEVLKKAEPSPEPSVSNASNFVGRINNLVTTDIDNILDARDFLFVLMQLPIQVGLCIYFLYQYLGWSAFVGMASMVMLFPVPGKVAQLLQNVQRETAKATDARVQIVTETMSVLRMVKLFGWESKIGQRLDEKREIELKNVRKKEVLGLYVGMVNYVIPVITMIVTFGTYTAIMKGELKPSIIFPSMTVFDLLTDQLHSVFRWVPDLIQARVSMDRVTDFLQNTELLDEYAASADTMIVDDAHEDDIGFGDASFTWSNDDAVDGSVTPSRRRFVLRIDDDLLFKKGCMNLIIGPTGSGKTSLLMALLGEMHFVPLSLKSWYHLPRAGGVAYAAQESWVQNETIRDNISFGAPYDETRYNKVIYQCGLKRDLSLFDAGDKTEVGEKGLTLSGGQKARVTLARAVYSSAETLILDDILAALDVHTARWIVDKCFKGDLIRGRTVLLVTHNVALASPIAEYVVSLGLNGTIATCGSVSDAIAMDETLRIELAKEVEVVAEDDKKIDVEEPDDVSKSSNGKLIVTEEVARGHITWDSMKLFLSNVSGRYRILFWTVFTGAALLFQIAMVSLVWWMGHWGEQYDLTDDPSEISIPYYLGVYTLILVSGILVYGGGYTIYIFGALRASKSVHRKLIESILGTTLRWLDTTPTSRVITRCTKDIRALDGPIANSFMYLVETSLGLLIHLAGVVIFTPIFLLPGIFIAVVGAWIGETYMRAQISIKRESSNAKAPVLGHFGAAIAGLASIRAYGAQSAFRQESYKRIDHNTRAHRTFYNVNRWVNVRIDNLGGIFSSALAMYLVYGPNHRNAIPSNTGFSLNMAVMFSTMVLWLVRIYNMFEVQGNSLERIRAYIDIEQEPKTTKEGVPPAYWPATGDLRVENLSARYSEDSPNVLHDVSFHIKSGERVGVVGRTGSGKSSLTLSLLRCIVTEGNMYYDGLPTSSLNLDSLRSSITIIPQMPELLSGTLRENLDPFGQFDDATLNGALRSAGLFALQVDSDDNRVTLDSAISGGGGNLSVGQRQILALARAIVRGSKLLILDEATSAIDYETDTIIQSSLRHELKGDVTLLTIAHRLQTIMDADKIMVLDAGRIVEFDEPSELLKKEGGWFRSLVYESGDKDTLIAMASSGNRK</sequence>
<protein>
    <submittedName>
        <fullName evidence="1">Uncharacterized protein</fullName>
    </submittedName>
</protein>
<comment type="caution">
    <text evidence="1">The sequence shown here is derived from an EMBL/GenBank/DDBJ whole genome shotgun (WGS) entry which is preliminary data.</text>
</comment>
<gene>
    <name evidence="1" type="ORF">BV25DRAFT_1403282</name>
</gene>
<evidence type="ECO:0000313" key="2">
    <source>
        <dbReference type="Proteomes" id="UP000814140"/>
    </source>
</evidence>
<name>A0ACB8TDS8_9AGAM</name>
<evidence type="ECO:0000313" key="1">
    <source>
        <dbReference type="EMBL" id="KAI0066587.1"/>
    </source>
</evidence>
<keyword evidence="2" id="KW-1185">Reference proteome</keyword>